<protein>
    <submittedName>
        <fullName evidence="2">Uncharacterized protein</fullName>
    </submittedName>
</protein>
<reference evidence="2" key="1">
    <citation type="journal article" date="2022" name="Front. Genet.">
        <title>Chromosome-Scale Assembly of the Dendrobium nobile Genome Provides Insights Into the Molecular Mechanism of the Biosynthesis of the Medicinal Active Ingredient of Dendrobium.</title>
        <authorList>
            <person name="Xu Q."/>
            <person name="Niu S.-C."/>
            <person name="Li K.-L."/>
            <person name="Zheng P.-J."/>
            <person name="Zhang X.-J."/>
            <person name="Jia Y."/>
            <person name="Liu Y."/>
            <person name="Niu Y.-X."/>
            <person name="Yu L.-H."/>
            <person name="Chen D.-F."/>
            <person name="Zhang G.-Q."/>
        </authorList>
    </citation>
    <scope>NUCLEOTIDE SEQUENCE</scope>
    <source>
        <tissue evidence="2">Leaf</tissue>
    </source>
</reference>
<dbReference type="Proteomes" id="UP000829196">
    <property type="component" value="Unassembled WGS sequence"/>
</dbReference>
<dbReference type="EMBL" id="JAGYWB010000010">
    <property type="protein sequence ID" value="KAI0507233.1"/>
    <property type="molecule type" value="Genomic_DNA"/>
</dbReference>
<evidence type="ECO:0000313" key="2">
    <source>
        <dbReference type="EMBL" id="KAI0507233.1"/>
    </source>
</evidence>
<proteinExistence type="predicted"/>
<dbReference type="SMR" id="A0A8T3B737"/>
<keyword evidence="1" id="KW-0175">Coiled coil</keyword>
<keyword evidence="3" id="KW-1185">Reference proteome</keyword>
<gene>
    <name evidence="2" type="ORF">KFK09_013355</name>
</gene>
<evidence type="ECO:0000256" key="1">
    <source>
        <dbReference type="SAM" id="Coils"/>
    </source>
</evidence>
<dbReference type="OrthoDB" id="770890at2759"/>
<evidence type="ECO:0000313" key="3">
    <source>
        <dbReference type="Proteomes" id="UP000829196"/>
    </source>
</evidence>
<name>A0A8T3B737_DENNO</name>
<accession>A0A8T3B737</accession>
<sequence length="127" mass="14761">MYQDAKEEIEQLKVQLQEMQNVHKITESSLNADLESLKAELSQKSQLQTIISKLEQQLSVVDTKHKEEISFILDESNRNNKMYQDAKDEVEAVKVKISRNATNVYKTTESSLQRLGSEDRCWQETRV</sequence>
<comment type="caution">
    <text evidence="2">The sequence shown here is derived from an EMBL/GenBank/DDBJ whole genome shotgun (WGS) entry which is preliminary data.</text>
</comment>
<dbReference type="AlphaFoldDB" id="A0A8T3B737"/>
<organism evidence="2 3">
    <name type="scientific">Dendrobium nobile</name>
    <name type="common">Orchid</name>
    <dbReference type="NCBI Taxonomy" id="94219"/>
    <lineage>
        <taxon>Eukaryota</taxon>
        <taxon>Viridiplantae</taxon>
        <taxon>Streptophyta</taxon>
        <taxon>Embryophyta</taxon>
        <taxon>Tracheophyta</taxon>
        <taxon>Spermatophyta</taxon>
        <taxon>Magnoliopsida</taxon>
        <taxon>Liliopsida</taxon>
        <taxon>Asparagales</taxon>
        <taxon>Orchidaceae</taxon>
        <taxon>Epidendroideae</taxon>
        <taxon>Malaxideae</taxon>
        <taxon>Dendrobiinae</taxon>
        <taxon>Dendrobium</taxon>
    </lineage>
</organism>
<feature type="coiled-coil region" evidence="1">
    <location>
        <begin position="2"/>
        <end position="93"/>
    </location>
</feature>